<evidence type="ECO:0000313" key="16">
    <source>
        <dbReference type="Proteomes" id="UP001642483"/>
    </source>
</evidence>
<evidence type="ECO:0000256" key="9">
    <source>
        <dbReference type="ARBA" id="ARBA00022842"/>
    </source>
</evidence>
<gene>
    <name evidence="15" type="ORF">CVLEPA_LOCUS4020</name>
</gene>
<dbReference type="PANTHER" id="PTHR43344:SF2">
    <property type="entry name" value="PHOSPHOSERINE PHOSPHATASE"/>
    <property type="match status" value="1"/>
</dbReference>
<evidence type="ECO:0000256" key="1">
    <source>
        <dbReference type="ARBA" id="ARBA00001946"/>
    </source>
</evidence>
<evidence type="ECO:0000256" key="2">
    <source>
        <dbReference type="ARBA" id="ARBA00005135"/>
    </source>
</evidence>
<dbReference type="Gene3D" id="1.10.150.210">
    <property type="entry name" value="Phosphoserine phosphatase, domain 2"/>
    <property type="match status" value="1"/>
</dbReference>
<sequence length="264" mass="29295">MGRSYEIIEKKSRNGLRRRIYDACSCSVALMNDSKFGKVTMDENGVKEIWRSADAVCLDVDSTVCQDEGIDVFASFCGLGKEVKDWTNRAMGGSVSFQESLKARLGILNPTAQKMKSFIETHKPQLTPGVETLVKILKSRNCQVYLVSGGMQEIIEPVAKILDIPVENIFANKLKYFFNGDFAGFDESCPTSRSGGKPRVMSILKERHNYKNLVMIGDGVTDLEASPPADAFIGFGGNVVRNPVKENAKWFVTSFQQLIDELNN</sequence>
<evidence type="ECO:0000256" key="3">
    <source>
        <dbReference type="ARBA" id="ARBA00009184"/>
    </source>
</evidence>
<keyword evidence="8" id="KW-0378">Hydrolase</keyword>
<dbReference type="SUPFAM" id="SSF56784">
    <property type="entry name" value="HAD-like"/>
    <property type="match status" value="1"/>
</dbReference>
<evidence type="ECO:0000256" key="5">
    <source>
        <dbReference type="ARBA" id="ARBA00015196"/>
    </source>
</evidence>
<evidence type="ECO:0000256" key="13">
    <source>
        <dbReference type="ARBA" id="ARBA00047405"/>
    </source>
</evidence>
<dbReference type="CDD" id="cd04309">
    <property type="entry name" value="HAD_PSP_eu"/>
    <property type="match status" value="1"/>
</dbReference>
<keyword evidence="10" id="KW-0718">Serine biosynthesis</keyword>
<dbReference type="NCBIfam" id="TIGR00338">
    <property type="entry name" value="serB"/>
    <property type="match status" value="1"/>
</dbReference>
<keyword evidence="7" id="KW-0479">Metal-binding</keyword>
<dbReference type="InterPro" id="IPR004469">
    <property type="entry name" value="PSP"/>
</dbReference>
<comment type="function">
    <text evidence="12">Catalyzes the last irreversible step in the biosynthesis of L-serine from carbohydrates, the dephosphorylation of O-phospho-L-serine to L-serine. L-serine can then be used in protein synthesis, to produce other amino acids, in nucleotide metabolism or in glutathione synthesis, or can be racemized to D-serine, a neuromodulator. May also act on O-phospho-D-serine.</text>
</comment>
<comment type="similarity">
    <text evidence="3">Belongs to the HAD-like hydrolase superfamily. SerB family.</text>
</comment>
<dbReference type="Pfam" id="PF00702">
    <property type="entry name" value="Hydrolase"/>
    <property type="match status" value="1"/>
</dbReference>
<dbReference type="EC" id="3.1.3.3" evidence="4"/>
<dbReference type="PANTHER" id="PTHR43344">
    <property type="entry name" value="PHOSPHOSERINE PHOSPHATASE"/>
    <property type="match status" value="1"/>
</dbReference>
<evidence type="ECO:0000256" key="8">
    <source>
        <dbReference type="ARBA" id="ARBA00022801"/>
    </source>
</evidence>
<keyword evidence="6" id="KW-0028">Amino-acid biosynthesis</keyword>
<organism evidence="15 16">
    <name type="scientific">Clavelina lepadiformis</name>
    <name type="common">Light-bulb sea squirt</name>
    <name type="synonym">Ascidia lepadiformis</name>
    <dbReference type="NCBI Taxonomy" id="159417"/>
    <lineage>
        <taxon>Eukaryota</taxon>
        <taxon>Metazoa</taxon>
        <taxon>Chordata</taxon>
        <taxon>Tunicata</taxon>
        <taxon>Ascidiacea</taxon>
        <taxon>Aplousobranchia</taxon>
        <taxon>Clavelinidae</taxon>
        <taxon>Clavelina</taxon>
    </lineage>
</organism>
<comment type="cofactor">
    <cofactor evidence="1">
        <name>Mg(2+)</name>
        <dbReference type="ChEBI" id="CHEBI:18420"/>
    </cofactor>
</comment>
<proteinExistence type="inferred from homology"/>
<comment type="pathway">
    <text evidence="2">Amino-acid biosynthesis; L-serine biosynthesis; L-serine from 3-phospho-D-glycerate: step 3/3.</text>
</comment>
<comment type="catalytic activity">
    <reaction evidence="14">
        <text>O-phospho-L-serine + H2O = L-serine + phosphate</text>
        <dbReference type="Rhea" id="RHEA:21208"/>
        <dbReference type="ChEBI" id="CHEBI:15377"/>
        <dbReference type="ChEBI" id="CHEBI:33384"/>
        <dbReference type="ChEBI" id="CHEBI:43474"/>
        <dbReference type="ChEBI" id="CHEBI:57524"/>
        <dbReference type="EC" id="3.1.3.3"/>
    </reaction>
    <physiologicalReaction direction="left-to-right" evidence="14">
        <dbReference type="Rhea" id="RHEA:21209"/>
    </physiologicalReaction>
</comment>
<evidence type="ECO:0000256" key="12">
    <source>
        <dbReference type="ARBA" id="ARBA00045329"/>
    </source>
</evidence>
<keyword evidence="9" id="KW-0460">Magnesium</keyword>
<comment type="caution">
    <text evidence="15">The sequence shown here is derived from an EMBL/GenBank/DDBJ whole genome shotgun (WGS) entry which is preliminary data.</text>
</comment>
<evidence type="ECO:0000256" key="7">
    <source>
        <dbReference type="ARBA" id="ARBA00022723"/>
    </source>
</evidence>
<dbReference type="InterPro" id="IPR023214">
    <property type="entry name" value="HAD_sf"/>
</dbReference>
<dbReference type="InterPro" id="IPR050582">
    <property type="entry name" value="HAD-like_SerB"/>
</dbReference>
<accession>A0ABP0F6B2</accession>
<dbReference type="NCBIfam" id="TIGR01488">
    <property type="entry name" value="HAD-SF-IB"/>
    <property type="match status" value="1"/>
</dbReference>
<evidence type="ECO:0000256" key="14">
    <source>
        <dbReference type="ARBA" id="ARBA00049173"/>
    </source>
</evidence>
<dbReference type="InterPro" id="IPR036412">
    <property type="entry name" value="HAD-like_sf"/>
</dbReference>
<comment type="catalytic activity">
    <reaction evidence="13">
        <text>O-phospho-D-serine + H2O = D-serine + phosphate</text>
        <dbReference type="Rhea" id="RHEA:24873"/>
        <dbReference type="ChEBI" id="CHEBI:15377"/>
        <dbReference type="ChEBI" id="CHEBI:35247"/>
        <dbReference type="ChEBI" id="CHEBI:43474"/>
        <dbReference type="ChEBI" id="CHEBI:58680"/>
        <dbReference type="EC" id="3.1.3.3"/>
    </reaction>
    <physiologicalReaction direction="left-to-right" evidence="13">
        <dbReference type="Rhea" id="RHEA:24874"/>
    </physiologicalReaction>
</comment>
<evidence type="ECO:0000256" key="11">
    <source>
        <dbReference type="ARBA" id="ARBA00031693"/>
    </source>
</evidence>
<evidence type="ECO:0000313" key="15">
    <source>
        <dbReference type="EMBL" id="CAK8674308.1"/>
    </source>
</evidence>
<keyword evidence="16" id="KW-1185">Reference proteome</keyword>
<evidence type="ECO:0000256" key="10">
    <source>
        <dbReference type="ARBA" id="ARBA00023299"/>
    </source>
</evidence>
<evidence type="ECO:0000256" key="6">
    <source>
        <dbReference type="ARBA" id="ARBA00022605"/>
    </source>
</evidence>
<reference evidence="15 16" key="1">
    <citation type="submission" date="2024-02" db="EMBL/GenBank/DDBJ databases">
        <authorList>
            <person name="Daric V."/>
            <person name="Darras S."/>
        </authorList>
    </citation>
    <scope>NUCLEOTIDE SEQUENCE [LARGE SCALE GENOMIC DNA]</scope>
</reference>
<evidence type="ECO:0000256" key="4">
    <source>
        <dbReference type="ARBA" id="ARBA00012640"/>
    </source>
</evidence>
<protein>
    <recommendedName>
        <fullName evidence="5">Phosphoserine phosphatase</fullName>
        <ecNumber evidence="4">3.1.3.3</ecNumber>
    </recommendedName>
    <alternativeName>
        <fullName evidence="11">O-phosphoserine phosphohydrolase</fullName>
    </alternativeName>
</protein>
<dbReference type="EMBL" id="CAWYQH010000013">
    <property type="protein sequence ID" value="CAK8674308.1"/>
    <property type="molecule type" value="Genomic_DNA"/>
</dbReference>
<name>A0ABP0F6B2_CLALP</name>
<dbReference type="Gene3D" id="3.40.50.1000">
    <property type="entry name" value="HAD superfamily/HAD-like"/>
    <property type="match status" value="1"/>
</dbReference>
<dbReference type="Proteomes" id="UP001642483">
    <property type="component" value="Unassembled WGS sequence"/>
</dbReference>